<dbReference type="SMART" id="SM00530">
    <property type="entry name" value="HTH_XRE"/>
    <property type="match status" value="1"/>
</dbReference>
<dbReference type="Gene3D" id="1.10.260.40">
    <property type="entry name" value="lambda repressor-like DNA-binding domains"/>
    <property type="match status" value="1"/>
</dbReference>
<dbReference type="GO" id="GO:0003677">
    <property type="term" value="F:DNA binding"/>
    <property type="evidence" value="ECO:0007669"/>
    <property type="project" value="InterPro"/>
</dbReference>
<evidence type="ECO:0000313" key="2">
    <source>
        <dbReference type="EMBL" id="MPL70233.1"/>
    </source>
</evidence>
<dbReference type="AlphaFoldDB" id="A0A644TTE2"/>
<evidence type="ECO:0000259" key="1">
    <source>
        <dbReference type="PROSITE" id="PS50943"/>
    </source>
</evidence>
<protein>
    <recommendedName>
        <fullName evidence="1">HTH cro/C1-type domain-containing protein</fullName>
    </recommendedName>
</protein>
<dbReference type="InterPro" id="IPR001387">
    <property type="entry name" value="Cro/C1-type_HTH"/>
</dbReference>
<dbReference type="PROSITE" id="PS50943">
    <property type="entry name" value="HTH_CROC1"/>
    <property type="match status" value="1"/>
</dbReference>
<proteinExistence type="predicted"/>
<feature type="domain" description="HTH cro/C1-type" evidence="1">
    <location>
        <begin position="10"/>
        <end position="61"/>
    </location>
</feature>
<dbReference type="InterPro" id="IPR010982">
    <property type="entry name" value="Lambda_DNA-bd_dom_sf"/>
</dbReference>
<accession>A0A644TTE2</accession>
<dbReference type="Pfam" id="PF01381">
    <property type="entry name" value="HTH_3"/>
    <property type="match status" value="1"/>
</dbReference>
<organism evidence="2">
    <name type="scientific">bioreactor metagenome</name>
    <dbReference type="NCBI Taxonomy" id="1076179"/>
    <lineage>
        <taxon>unclassified sequences</taxon>
        <taxon>metagenomes</taxon>
        <taxon>ecological metagenomes</taxon>
    </lineage>
</organism>
<dbReference type="EMBL" id="VSSQ01000051">
    <property type="protein sequence ID" value="MPL70233.1"/>
    <property type="molecule type" value="Genomic_DNA"/>
</dbReference>
<dbReference type="InterPro" id="IPR017507">
    <property type="entry name" value="Tscrpt_reg_HipB-like"/>
</dbReference>
<dbReference type="SUPFAM" id="SSF47413">
    <property type="entry name" value="lambda repressor-like DNA-binding domains"/>
    <property type="match status" value="1"/>
</dbReference>
<dbReference type="CDD" id="cd00093">
    <property type="entry name" value="HTH_XRE"/>
    <property type="match status" value="1"/>
</dbReference>
<gene>
    <name evidence="2" type="ORF">SDC9_15988</name>
</gene>
<name>A0A644TTE2_9ZZZZ</name>
<reference evidence="2" key="1">
    <citation type="submission" date="2019-08" db="EMBL/GenBank/DDBJ databases">
        <authorList>
            <person name="Kucharzyk K."/>
            <person name="Murdoch R.W."/>
            <person name="Higgins S."/>
            <person name="Loffler F."/>
        </authorList>
    </citation>
    <scope>NUCLEOTIDE SEQUENCE</scope>
</reference>
<comment type="caution">
    <text evidence="2">The sequence shown here is derived from an EMBL/GenBank/DDBJ whole genome shotgun (WGS) entry which is preliminary data.</text>
</comment>
<dbReference type="NCBIfam" id="TIGR03070">
    <property type="entry name" value="couple_hipB"/>
    <property type="match status" value="1"/>
</dbReference>
<sequence>MKRQSLQEFVKQKRKEAGLTQIELSEKSGVGLRFIRELEQGKQTLRMDKVNNVLMLFGQELGPTDMDRAKLLREEE</sequence>